<protein>
    <recommendedName>
        <fullName evidence="4">DUF4169 domain-containing protein</fullName>
    </recommendedName>
</protein>
<name>A0A1T4SZL1_9HYPH</name>
<reference evidence="3" key="1">
    <citation type="submission" date="2017-02" db="EMBL/GenBank/DDBJ databases">
        <authorList>
            <person name="Varghese N."/>
            <person name="Submissions S."/>
        </authorList>
    </citation>
    <scope>NUCLEOTIDE SEQUENCE [LARGE SCALE GENOMIC DNA]</scope>
    <source>
        <strain evidence="3">ATCC 27094</strain>
    </source>
</reference>
<accession>A0A1T4SZL1</accession>
<organism evidence="2 3">
    <name type="scientific">Enhydrobacter aerosaccus</name>
    <dbReference type="NCBI Taxonomy" id="225324"/>
    <lineage>
        <taxon>Bacteria</taxon>
        <taxon>Pseudomonadati</taxon>
        <taxon>Pseudomonadota</taxon>
        <taxon>Alphaproteobacteria</taxon>
        <taxon>Hyphomicrobiales</taxon>
        <taxon>Enhydrobacter</taxon>
    </lineage>
</organism>
<dbReference type="Proteomes" id="UP000190092">
    <property type="component" value="Unassembled WGS sequence"/>
</dbReference>
<gene>
    <name evidence="2" type="ORF">SAMN02745126_05365</name>
</gene>
<dbReference type="STRING" id="225324.SAMN02745126_05365"/>
<dbReference type="EMBL" id="FUWJ01000011">
    <property type="protein sequence ID" value="SKA33579.1"/>
    <property type="molecule type" value="Genomic_DNA"/>
</dbReference>
<feature type="region of interest" description="Disordered" evidence="1">
    <location>
        <begin position="1"/>
        <end position="65"/>
    </location>
</feature>
<sequence>MAEIVNLRRRRKERARHERENEAQANRLRFGRTKAEKIADRQSETRERDLLAGKRLAPPEDESGT</sequence>
<evidence type="ECO:0000256" key="1">
    <source>
        <dbReference type="SAM" id="MobiDB-lite"/>
    </source>
</evidence>
<evidence type="ECO:0000313" key="3">
    <source>
        <dbReference type="Proteomes" id="UP000190092"/>
    </source>
</evidence>
<dbReference type="RefSeq" id="WP_085937252.1">
    <property type="nucleotide sequence ID" value="NZ_FUWJ01000011.1"/>
</dbReference>
<evidence type="ECO:0000313" key="2">
    <source>
        <dbReference type="EMBL" id="SKA33579.1"/>
    </source>
</evidence>
<dbReference type="InterPro" id="IPR025227">
    <property type="entry name" value="DUF4169"/>
</dbReference>
<dbReference type="Pfam" id="PF13770">
    <property type="entry name" value="DUF4169"/>
    <property type="match status" value="1"/>
</dbReference>
<evidence type="ECO:0008006" key="4">
    <source>
        <dbReference type="Google" id="ProtNLM"/>
    </source>
</evidence>
<keyword evidence="3" id="KW-1185">Reference proteome</keyword>
<dbReference type="OrthoDB" id="7173889at2"/>
<feature type="compositionally biased region" description="Basic and acidic residues" evidence="1">
    <location>
        <begin position="33"/>
        <end position="52"/>
    </location>
</feature>
<proteinExistence type="predicted"/>
<dbReference type="AlphaFoldDB" id="A0A1T4SZL1"/>